<proteinExistence type="predicted"/>
<gene>
    <name evidence="1" type="ORF">EWH12_06050</name>
</gene>
<comment type="caution">
    <text evidence="1">The sequence shown here is derived from an EMBL/GenBank/DDBJ whole genome shotgun (WGS) entry which is preliminary data.</text>
</comment>
<reference evidence="1 2" key="1">
    <citation type="submission" date="2019-02" db="EMBL/GenBank/DDBJ databases">
        <authorList>
            <person name="Feng G."/>
        </authorList>
    </citation>
    <scope>NUCLEOTIDE SEQUENCE [LARGE SCALE GENOMIC DNA]</scope>
    <source>
        <strain evidence="1 2">CCTCC AB 2011146</strain>
    </source>
</reference>
<accession>A0A8G1ZHI0</accession>
<organism evidence="1 2">
    <name type="scientific">Sphingobium cupriresistens</name>
    <dbReference type="NCBI Taxonomy" id="1132417"/>
    <lineage>
        <taxon>Bacteria</taxon>
        <taxon>Pseudomonadati</taxon>
        <taxon>Pseudomonadota</taxon>
        <taxon>Alphaproteobacteria</taxon>
        <taxon>Sphingomonadales</taxon>
        <taxon>Sphingomonadaceae</taxon>
        <taxon>Sphingobium</taxon>
    </lineage>
</organism>
<dbReference type="EMBL" id="SEOO01000007">
    <property type="protein sequence ID" value="RYM12879.1"/>
    <property type="molecule type" value="Genomic_DNA"/>
</dbReference>
<sequence length="66" mass="7218">MVQKFRRTPGVQYHFEVVTGPAVLDRAALFVHYATGARQRQTDFGLPAGHSLDAAPGDIAIIGRLR</sequence>
<evidence type="ECO:0000313" key="1">
    <source>
        <dbReference type="EMBL" id="RYM12879.1"/>
    </source>
</evidence>
<name>A0A8G1ZHI0_9SPHN</name>
<dbReference type="Proteomes" id="UP000291572">
    <property type="component" value="Unassembled WGS sequence"/>
</dbReference>
<dbReference type="OrthoDB" id="7596321at2"/>
<dbReference type="RefSeq" id="WP_129926015.1">
    <property type="nucleotide sequence ID" value="NZ_SEOO01000007.1"/>
</dbReference>
<evidence type="ECO:0000313" key="2">
    <source>
        <dbReference type="Proteomes" id="UP000291572"/>
    </source>
</evidence>
<protein>
    <submittedName>
        <fullName evidence="1">Uncharacterized protein</fullName>
    </submittedName>
</protein>
<dbReference type="AlphaFoldDB" id="A0A8G1ZHI0"/>